<name>A0ABP8KLP3_9MICO</name>
<proteinExistence type="predicted"/>
<organism evidence="1 2">
    <name type="scientific">Fodinibacter luteus</name>
    <dbReference type="NCBI Taxonomy" id="552064"/>
    <lineage>
        <taxon>Bacteria</taxon>
        <taxon>Bacillati</taxon>
        <taxon>Actinomycetota</taxon>
        <taxon>Actinomycetes</taxon>
        <taxon>Micrococcales</taxon>
        <taxon>Intrasporangiaceae</taxon>
        <taxon>Fodinibacter (ex Wang et al. 2009)</taxon>
    </lineage>
</organism>
<keyword evidence="2" id="KW-1185">Reference proteome</keyword>
<dbReference type="Proteomes" id="UP001500945">
    <property type="component" value="Unassembled WGS sequence"/>
</dbReference>
<evidence type="ECO:0008006" key="3">
    <source>
        <dbReference type="Google" id="ProtNLM"/>
    </source>
</evidence>
<sequence>MAVVIYPDNEHPCPVCGADWKVPHVWPRRPGRQKPRRDRSRWFVPEDSGWCSDPECRITDEQRDEYRVFRRIMEWDPTEESVARPTE</sequence>
<protein>
    <recommendedName>
        <fullName evidence="3">HNH endonuclease</fullName>
    </recommendedName>
</protein>
<evidence type="ECO:0000313" key="1">
    <source>
        <dbReference type="EMBL" id="GAA4409372.1"/>
    </source>
</evidence>
<accession>A0ABP8KLP3</accession>
<gene>
    <name evidence="1" type="ORF">GCM10023168_28070</name>
</gene>
<comment type="caution">
    <text evidence="1">The sequence shown here is derived from an EMBL/GenBank/DDBJ whole genome shotgun (WGS) entry which is preliminary data.</text>
</comment>
<reference evidence="2" key="1">
    <citation type="journal article" date="2019" name="Int. J. Syst. Evol. Microbiol.">
        <title>The Global Catalogue of Microorganisms (GCM) 10K type strain sequencing project: providing services to taxonomists for standard genome sequencing and annotation.</title>
        <authorList>
            <consortium name="The Broad Institute Genomics Platform"/>
            <consortium name="The Broad Institute Genome Sequencing Center for Infectious Disease"/>
            <person name="Wu L."/>
            <person name="Ma J."/>
        </authorList>
    </citation>
    <scope>NUCLEOTIDE SEQUENCE [LARGE SCALE GENOMIC DNA]</scope>
    <source>
        <strain evidence="2">JCM 17809</strain>
    </source>
</reference>
<dbReference type="EMBL" id="BAABGM010000016">
    <property type="protein sequence ID" value="GAA4409372.1"/>
    <property type="molecule type" value="Genomic_DNA"/>
</dbReference>
<evidence type="ECO:0000313" key="2">
    <source>
        <dbReference type="Proteomes" id="UP001500945"/>
    </source>
</evidence>